<protein>
    <submittedName>
        <fullName evidence="2">B-box zinc finger domain-containing protein</fullName>
    </submittedName>
</protein>
<name>A0A2C6L4U8_9APIC</name>
<feature type="region of interest" description="Disordered" evidence="1">
    <location>
        <begin position="296"/>
        <end position="338"/>
    </location>
</feature>
<comment type="caution">
    <text evidence="2">The sequence shown here is derived from an EMBL/GenBank/DDBJ whole genome shotgun (WGS) entry which is preliminary data.</text>
</comment>
<evidence type="ECO:0000313" key="3">
    <source>
        <dbReference type="Proteomes" id="UP000221165"/>
    </source>
</evidence>
<dbReference type="EMBL" id="MIGC01001018">
    <property type="protein sequence ID" value="PHJ23747.1"/>
    <property type="molecule type" value="Genomic_DNA"/>
</dbReference>
<dbReference type="VEuPathDB" id="ToxoDB:CSUI_002402"/>
<gene>
    <name evidence="2" type="ORF">CSUI_002402</name>
</gene>
<dbReference type="AlphaFoldDB" id="A0A2C6L4U8"/>
<reference evidence="2 3" key="1">
    <citation type="journal article" date="2017" name="Int. J. Parasitol.">
        <title>The genome of the protozoan parasite Cystoisospora suis and a reverse vaccinology approach to identify vaccine candidates.</title>
        <authorList>
            <person name="Palmieri N."/>
            <person name="Shrestha A."/>
            <person name="Ruttkowski B."/>
            <person name="Beck T."/>
            <person name="Vogl C."/>
            <person name="Tomley F."/>
            <person name="Blake D.P."/>
            <person name="Joachim A."/>
        </authorList>
    </citation>
    <scope>NUCLEOTIDE SEQUENCE [LARGE SCALE GENOMIC DNA]</scope>
    <source>
        <strain evidence="2 3">Wien I</strain>
    </source>
</reference>
<dbReference type="RefSeq" id="XP_067925421.1">
    <property type="nucleotide sequence ID" value="XM_068062604.1"/>
</dbReference>
<proteinExistence type="predicted"/>
<evidence type="ECO:0000256" key="1">
    <source>
        <dbReference type="SAM" id="MobiDB-lite"/>
    </source>
</evidence>
<organism evidence="2 3">
    <name type="scientific">Cystoisospora suis</name>
    <dbReference type="NCBI Taxonomy" id="483139"/>
    <lineage>
        <taxon>Eukaryota</taxon>
        <taxon>Sar</taxon>
        <taxon>Alveolata</taxon>
        <taxon>Apicomplexa</taxon>
        <taxon>Conoidasida</taxon>
        <taxon>Coccidia</taxon>
        <taxon>Eucoccidiorida</taxon>
        <taxon>Eimeriorina</taxon>
        <taxon>Sarcocystidae</taxon>
        <taxon>Cystoisospora</taxon>
    </lineage>
</organism>
<dbReference type="Proteomes" id="UP000221165">
    <property type="component" value="Unassembled WGS sequence"/>
</dbReference>
<dbReference type="OrthoDB" id="153872at2759"/>
<dbReference type="GeneID" id="94425815"/>
<keyword evidence="3" id="KW-1185">Reference proteome</keyword>
<sequence>MKVLCFPEDAEHHIAVSKKREAAVADAVEYLPSSKDAAPNIQLMPPQIREILSRAEAEDEADKGLPVLMNILNPRQRIPSEVCQRLWGLLSDNDFLPLLTLLKAADNGRRPRLVAAACNLANLFSAVPDLARHLFRYELEWTGHLPASLLLHTSSLLFPFLSYLCSSRELLLPGDMAWLNQVMGPVIAAAENTVRSEGITTEKLLNDPPVRILRPAASLLLERLQALSFRDLPHTLRGLLYLLTDAVDGQIFMATGSPQTGGSPTGPAIAVCAEALLTCAICEYLLHDAPRRVVKPSERSYAPVAERESSRHPGSGPPGRSIRRPEDPRESIPVLSDGSTNAAGVRRLLDTVHRYRVPPIYDSLDKLVRQIAQFCWDPVNRRRGGPPTVHAEGHVPEVTATRNSEEKFLVEAGQQVVDWVANQLRLPRLRSPLKFSSGTLRSAAERGASEIMQYVLQIDRELREGTFQSGTPGISNRDIATPAYEQILEFSIKAGAYDEISGRLHPT</sequence>
<accession>A0A2C6L4U8</accession>
<evidence type="ECO:0000313" key="2">
    <source>
        <dbReference type="EMBL" id="PHJ23747.1"/>
    </source>
</evidence>